<dbReference type="AlphaFoldDB" id="A0AAD5U921"/>
<name>A0AAD5U921_9FUNG</name>
<comment type="caution">
    <text evidence="1">The sequence shown here is derived from an EMBL/GenBank/DDBJ whole genome shotgun (WGS) entry which is preliminary data.</text>
</comment>
<sequence length="91" mass="10682">MNQGFLEFTYVSPKREAAAKNNYYTPNTKLKNYFDIQENKKKTEQYLQLVNFGGIDINPDVFSNIMELIYLGIPVKLIIAMLEKLMRENKK</sequence>
<evidence type="ECO:0000313" key="2">
    <source>
        <dbReference type="Proteomes" id="UP001211065"/>
    </source>
</evidence>
<evidence type="ECO:0000313" key="1">
    <source>
        <dbReference type="EMBL" id="KAJ3225599.1"/>
    </source>
</evidence>
<protein>
    <submittedName>
        <fullName evidence="1">Uncharacterized protein</fullName>
    </submittedName>
</protein>
<dbReference type="Proteomes" id="UP001211065">
    <property type="component" value="Unassembled WGS sequence"/>
</dbReference>
<reference evidence="1" key="1">
    <citation type="submission" date="2020-05" db="EMBL/GenBank/DDBJ databases">
        <title>Phylogenomic resolution of chytrid fungi.</title>
        <authorList>
            <person name="Stajich J.E."/>
            <person name="Amses K."/>
            <person name="Simmons R."/>
            <person name="Seto K."/>
            <person name="Myers J."/>
            <person name="Bonds A."/>
            <person name="Quandt C.A."/>
            <person name="Barry K."/>
            <person name="Liu P."/>
            <person name="Grigoriev I."/>
            <person name="Longcore J.E."/>
            <person name="James T.Y."/>
        </authorList>
    </citation>
    <scope>NUCLEOTIDE SEQUENCE</scope>
    <source>
        <strain evidence="1">JEL0476</strain>
    </source>
</reference>
<keyword evidence="2" id="KW-1185">Reference proteome</keyword>
<gene>
    <name evidence="1" type="ORF">HK099_006539</name>
</gene>
<organism evidence="1 2">
    <name type="scientific">Clydaea vesicula</name>
    <dbReference type="NCBI Taxonomy" id="447962"/>
    <lineage>
        <taxon>Eukaryota</taxon>
        <taxon>Fungi</taxon>
        <taxon>Fungi incertae sedis</taxon>
        <taxon>Chytridiomycota</taxon>
        <taxon>Chytridiomycota incertae sedis</taxon>
        <taxon>Chytridiomycetes</taxon>
        <taxon>Lobulomycetales</taxon>
        <taxon>Lobulomycetaceae</taxon>
        <taxon>Clydaea</taxon>
    </lineage>
</organism>
<dbReference type="EMBL" id="JADGJW010000057">
    <property type="protein sequence ID" value="KAJ3225599.1"/>
    <property type="molecule type" value="Genomic_DNA"/>
</dbReference>
<proteinExistence type="predicted"/>
<accession>A0AAD5U921</accession>